<sequence>MNHPYFRPSLQVPRSGWYALAAAMLASLPAAWLYAWVTAPAPSPADPLCTLGMALWLALAASCAAALGKVRHPGWMWRAGAALGACAWYLQWAAWLAQPAPSAPPLDLLQAVREAGAAGAGFLRPDLVLASASSRATGASSFVAGAATVVVWLVELCAFMLPPALAGARRAAAPFCEQANAWAREVQVPVHFRFIDDPDGVRRRLEHDPRQLAALLRPCGDEETPFAEITLHRCEGGSAFVTICNFCAMAPEQVPVPALRTLAEAAPERVECFAQLDEPVVELLRVPAAEVDALVRGWEAAAAS</sequence>
<comment type="caution">
    <text evidence="2">The sequence shown here is derived from an EMBL/GenBank/DDBJ whole genome shotgun (WGS) entry which is preliminary data.</text>
</comment>
<feature type="transmembrane region" description="Helical" evidence="1">
    <location>
        <begin position="16"/>
        <end position="36"/>
    </location>
</feature>
<name>A0ABS7Y7E3_9BURK</name>
<dbReference type="RefSeq" id="WP_225237938.1">
    <property type="nucleotide sequence ID" value="NZ_JAHYBX010000001.1"/>
</dbReference>
<keyword evidence="1" id="KW-0472">Membrane</keyword>
<feature type="transmembrane region" description="Helical" evidence="1">
    <location>
        <begin position="75"/>
        <end position="97"/>
    </location>
</feature>
<keyword evidence="1" id="KW-0812">Transmembrane</keyword>
<evidence type="ECO:0000313" key="2">
    <source>
        <dbReference type="EMBL" id="MCA1855601.1"/>
    </source>
</evidence>
<feature type="transmembrane region" description="Helical" evidence="1">
    <location>
        <begin position="48"/>
        <end position="68"/>
    </location>
</feature>
<accession>A0ABS7Y7E3</accession>
<keyword evidence="1" id="KW-1133">Transmembrane helix</keyword>
<evidence type="ECO:0000256" key="1">
    <source>
        <dbReference type="SAM" id="Phobius"/>
    </source>
</evidence>
<organism evidence="2 3">
    <name type="scientific">Massilia hydrophila</name>
    <dbReference type="NCBI Taxonomy" id="3044279"/>
    <lineage>
        <taxon>Bacteria</taxon>
        <taxon>Pseudomonadati</taxon>
        <taxon>Pseudomonadota</taxon>
        <taxon>Betaproteobacteria</taxon>
        <taxon>Burkholderiales</taxon>
        <taxon>Oxalobacteraceae</taxon>
        <taxon>Telluria group</taxon>
        <taxon>Massilia</taxon>
    </lineage>
</organism>
<protein>
    <submittedName>
        <fullName evidence="2">Uncharacterized protein</fullName>
    </submittedName>
</protein>
<reference evidence="2 3" key="1">
    <citation type="submission" date="2021-07" db="EMBL/GenBank/DDBJ databases">
        <title>Characterization of Violacein-producing bacteria and related species.</title>
        <authorList>
            <person name="Wilson H.S."/>
            <person name="De Leon M.E."/>
        </authorList>
    </citation>
    <scope>NUCLEOTIDE SEQUENCE [LARGE SCALE GENOMIC DNA]</scope>
    <source>
        <strain evidence="2 3">HSC-2F05</strain>
    </source>
</reference>
<proteinExistence type="predicted"/>
<gene>
    <name evidence="2" type="ORF">LE190_06630</name>
</gene>
<keyword evidence="3" id="KW-1185">Reference proteome</keyword>
<evidence type="ECO:0000313" key="3">
    <source>
        <dbReference type="Proteomes" id="UP001198602"/>
    </source>
</evidence>
<feature type="transmembrane region" description="Helical" evidence="1">
    <location>
        <begin position="142"/>
        <end position="161"/>
    </location>
</feature>
<dbReference type="EMBL" id="JAHYBX010000001">
    <property type="protein sequence ID" value="MCA1855601.1"/>
    <property type="molecule type" value="Genomic_DNA"/>
</dbReference>
<dbReference type="Proteomes" id="UP001198602">
    <property type="component" value="Unassembled WGS sequence"/>
</dbReference>